<dbReference type="AlphaFoldDB" id="A0A0K0Y8S9"/>
<evidence type="ECO:0000313" key="1">
    <source>
        <dbReference type="EMBL" id="AKS47291.1"/>
    </source>
</evidence>
<reference evidence="1 2" key="1">
    <citation type="journal article" date="2015" name="Genome Announc.">
        <title>Closed Genome Sequence of Octadecabacter temperatus SB1, the First Mesophilic Species of the Genus Octadecabacter.</title>
        <authorList>
            <person name="Voget S."/>
            <person name="Billerbeck S."/>
            <person name="Simon M."/>
            <person name="Daniel R."/>
        </authorList>
    </citation>
    <scope>NUCLEOTIDE SEQUENCE [LARGE SCALE GENOMIC DNA]</scope>
    <source>
        <strain evidence="1 2">SB1</strain>
    </source>
</reference>
<dbReference type="OrthoDB" id="7728331at2"/>
<sequence>MRITQQTADTLVIECREWGGFFLFAPLFLLMFSILFLLLGTGAPPWVWLIVGVFPAILGWITFLSPRRSQMVLNKTTGRLELRRKIFFKYQSRWFDLAHIDLFYDSQRFDIESASNSATWWGYLNVRIGEGMDPGNYSLNTYKKHIHRVRELADAVNDWRTT</sequence>
<dbReference type="STRING" id="1458307.OSB_27670"/>
<protein>
    <submittedName>
        <fullName evidence="1">Uncharacterized protein</fullName>
    </submittedName>
</protein>
<accession>A0A0K0Y8S9</accession>
<name>A0A0K0Y8S9_9RHOB</name>
<organism evidence="1 2">
    <name type="scientific">Octadecabacter temperatus</name>
    <dbReference type="NCBI Taxonomy" id="1458307"/>
    <lineage>
        <taxon>Bacteria</taxon>
        <taxon>Pseudomonadati</taxon>
        <taxon>Pseudomonadota</taxon>
        <taxon>Alphaproteobacteria</taxon>
        <taxon>Rhodobacterales</taxon>
        <taxon>Roseobacteraceae</taxon>
        <taxon>Octadecabacter</taxon>
    </lineage>
</organism>
<evidence type="ECO:0000313" key="2">
    <source>
        <dbReference type="Proteomes" id="UP000067444"/>
    </source>
</evidence>
<dbReference type="Proteomes" id="UP000067444">
    <property type="component" value="Chromosome"/>
</dbReference>
<keyword evidence="2" id="KW-1185">Reference proteome</keyword>
<dbReference type="RefSeq" id="WP_143831352.1">
    <property type="nucleotide sequence ID" value="NZ_CP012160.1"/>
</dbReference>
<dbReference type="KEGG" id="otm:OSB_27670"/>
<gene>
    <name evidence="1" type="ORF">OSB_27670</name>
</gene>
<dbReference type="EMBL" id="CP012160">
    <property type="protein sequence ID" value="AKS47291.1"/>
    <property type="molecule type" value="Genomic_DNA"/>
</dbReference>
<proteinExistence type="predicted"/>